<dbReference type="Gene3D" id="3.15.10.40">
    <property type="entry name" value="Uncharacterised protein PF07273, DUF1439"/>
    <property type="match status" value="1"/>
</dbReference>
<dbReference type="RefSeq" id="WP_344953507.1">
    <property type="nucleotide sequence ID" value="NZ_BAABCX010000001.1"/>
</dbReference>
<comment type="caution">
    <text evidence="2">The sequence shown here is derived from an EMBL/GenBank/DDBJ whole genome shotgun (WGS) entry which is preliminary data.</text>
</comment>
<evidence type="ECO:0000313" key="3">
    <source>
        <dbReference type="Proteomes" id="UP001500795"/>
    </source>
</evidence>
<proteinExistence type="predicted"/>
<name>A0ABP6UZD2_9GAMM</name>
<feature type="signal peptide" evidence="1">
    <location>
        <begin position="1"/>
        <end position="18"/>
    </location>
</feature>
<dbReference type="InterPro" id="IPR010835">
    <property type="entry name" value="DUF1439"/>
</dbReference>
<gene>
    <name evidence="2" type="ORF">GCM10022394_01030</name>
</gene>
<dbReference type="Proteomes" id="UP001500795">
    <property type="component" value="Unassembled WGS sequence"/>
</dbReference>
<protein>
    <submittedName>
        <fullName evidence="2">DUF1439 domain-containing protein</fullName>
    </submittedName>
</protein>
<evidence type="ECO:0000256" key="1">
    <source>
        <dbReference type="SAM" id="SignalP"/>
    </source>
</evidence>
<feature type="chain" id="PRO_5045240366" evidence="1">
    <location>
        <begin position="19"/>
        <end position="180"/>
    </location>
</feature>
<dbReference type="Pfam" id="PF07273">
    <property type="entry name" value="DUF1439"/>
    <property type="match status" value="1"/>
</dbReference>
<accession>A0ABP6UZD2</accession>
<keyword evidence="1" id="KW-0732">Signal</keyword>
<keyword evidence="3" id="KW-1185">Reference proteome</keyword>
<sequence>MKIILFLVVFGISQLTQAQTLILTEQQLNQRLNASLNKEYPFTLGDWLSADMRLQQIAMTLGQPEADKVRVSGKLWIQLAQPDTRYNWLLDGNFSARPRYDNQQGALFLDEFELLEYRLENSSQPKASMFMPYLLQGLAQYLSRYPVYVLDEADPLQAQIKQRLVRLEVQPGRLILQGSD</sequence>
<dbReference type="EMBL" id="BAABCX010000001">
    <property type="protein sequence ID" value="GAA3525813.1"/>
    <property type="molecule type" value="Genomic_DNA"/>
</dbReference>
<organism evidence="2 3">
    <name type="scientific">Zobellella aerophila</name>
    <dbReference type="NCBI Taxonomy" id="870480"/>
    <lineage>
        <taxon>Bacteria</taxon>
        <taxon>Pseudomonadati</taxon>
        <taxon>Pseudomonadota</taxon>
        <taxon>Gammaproteobacteria</taxon>
        <taxon>Aeromonadales</taxon>
        <taxon>Aeromonadaceae</taxon>
        <taxon>Zobellella</taxon>
    </lineage>
</organism>
<evidence type="ECO:0000313" key="2">
    <source>
        <dbReference type="EMBL" id="GAA3525813.1"/>
    </source>
</evidence>
<reference evidence="3" key="1">
    <citation type="journal article" date="2019" name="Int. J. Syst. Evol. Microbiol.">
        <title>The Global Catalogue of Microorganisms (GCM) 10K type strain sequencing project: providing services to taxonomists for standard genome sequencing and annotation.</title>
        <authorList>
            <consortium name="The Broad Institute Genomics Platform"/>
            <consortium name="The Broad Institute Genome Sequencing Center for Infectious Disease"/>
            <person name="Wu L."/>
            <person name="Ma J."/>
        </authorList>
    </citation>
    <scope>NUCLEOTIDE SEQUENCE [LARGE SCALE GENOMIC DNA]</scope>
    <source>
        <strain evidence="3">JCM 17110</strain>
    </source>
</reference>